<dbReference type="AlphaFoldDB" id="A0A0N8GN34"/>
<evidence type="ECO:0000256" key="1">
    <source>
        <dbReference type="SAM" id="MobiDB-lite"/>
    </source>
</evidence>
<keyword evidence="3" id="KW-1185">Reference proteome</keyword>
<organism evidence="2 3">
    <name type="scientific">Ornatilinea apprima</name>
    <dbReference type="NCBI Taxonomy" id="1134406"/>
    <lineage>
        <taxon>Bacteria</taxon>
        <taxon>Bacillati</taxon>
        <taxon>Chloroflexota</taxon>
        <taxon>Anaerolineae</taxon>
        <taxon>Anaerolineales</taxon>
        <taxon>Anaerolineaceae</taxon>
        <taxon>Ornatilinea</taxon>
    </lineage>
</organism>
<protein>
    <submittedName>
        <fullName evidence="2">Uncharacterized protein</fullName>
    </submittedName>
</protein>
<evidence type="ECO:0000313" key="2">
    <source>
        <dbReference type="EMBL" id="KPL76986.1"/>
    </source>
</evidence>
<dbReference type="Proteomes" id="UP000050417">
    <property type="component" value="Unassembled WGS sequence"/>
</dbReference>
<name>A0A0N8GN34_9CHLR</name>
<accession>A0A0N8GN34</accession>
<feature type="region of interest" description="Disordered" evidence="1">
    <location>
        <begin position="1"/>
        <end position="68"/>
    </location>
</feature>
<feature type="compositionally biased region" description="Basic residues" evidence="1">
    <location>
        <begin position="43"/>
        <end position="59"/>
    </location>
</feature>
<dbReference type="EMBL" id="LGCL01000024">
    <property type="protein sequence ID" value="KPL76986.1"/>
    <property type="molecule type" value="Genomic_DNA"/>
</dbReference>
<feature type="compositionally biased region" description="Basic and acidic residues" evidence="1">
    <location>
        <begin position="19"/>
        <end position="29"/>
    </location>
</feature>
<gene>
    <name evidence="2" type="ORF">ADN00_10430</name>
</gene>
<reference evidence="2 3" key="1">
    <citation type="submission" date="2015-07" db="EMBL/GenBank/DDBJ databases">
        <title>Genome sequence of Ornatilinea apprima DSM 23815.</title>
        <authorList>
            <person name="Hemp J."/>
            <person name="Ward L.M."/>
            <person name="Pace L.A."/>
            <person name="Fischer W.W."/>
        </authorList>
    </citation>
    <scope>NUCLEOTIDE SEQUENCE [LARGE SCALE GENOMIC DNA]</scope>
    <source>
        <strain evidence="2 3">P3M-1</strain>
    </source>
</reference>
<evidence type="ECO:0000313" key="3">
    <source>
        <dbReference type="Proteomes" id="UP000050417"/>
    </source>
</evidence>
<proteinExistence type="predicted"/>
<comment type="caution">
    <text evidence="2">The sequence shown here is derived from an EMBL/GenBank/DDBJ whole genome shotgun (WGS) entry which is preliminary data.</text>
</comment>
<sequence length="68" mass="7942">MNPVESAASPDKLSRRRQERFNRVDQNRDTDEEFELEEFGGVKRGKPAKRGHKTGKLRKPSFDDEFGY</sequence>